<evidence type="ECO:0000313" key="3">
    <source>
        <dbReference type="Proteomes" id="UP000324897"/>
    </source>
</evidence>
<dbReference type="OrthoDB" id="71302at2759"/>
<sequence>MENVAGADIIPGECDEAGFVEEDEDHHRGIDGLITAATTARRISVWVCCADRQRLLSDLGRAEIATVGGRTRNVPELDVCDGCEGNGGRAPLSTPWSSGHRGVAIELPKGRGR</sequence>
<keyword evidence="3" id="KW-1185">Reference proteome</keyword>
<proteinExistence type="predicted"/>
<dbReference type="Gramene" id="TVU41673">
    <property type="protein sequence ID" value="TVU41673"/>
    <property type="gene ID" value="EJB05_15213"/>
</dbReference>
<feature type="region of interest" description="Disordered" evidence="1">
    <location>
        <begin position="89"/>
        <end position="113"/>
    </location>
</feature>
<protein>
    <submittedName>
        <fullName evidence="2">Uncharacterized protein</fullName>
    </submittedName>
</protein>
<reference evidence="2 3" key="1">
    <citation type="journal article" date="2019" name="Sci. Rep.">
        <title>A high-quality genome of Eragrostis curvula grass provides insights into Poaceae evolution and supports new strategies to enhance forage quality.</title>
        <authorList>
            <person name="Carballo J."/>
            <person name="Santos B.A.C.M."/>
            <person name="Zappacosta D."/>
            <person name="Garbus I."/>
            <person name="Selva J.P."/>
            <person name="Gallo C.A."/>
            <person name="Diaz A."/>
            <person name="Albertini E."/>
            <person name="Caccamo M."/>
            <person name="Echenique V."/>
        </authorList>
    </citation>
    <scope>NUCLEOTIDE SEQUENCE [LARGE SCALE GENOMIC DNA]</scope>
    <source>
        <strain evidence="3">cv. Victoria</strain>
        <tissue evidence="2">Leaf</tissue>
    </source>
</reference>
<organism evidence="2 3">
    <name type="scientific">Eragrostis curvula</name>
    <name type="common">weeping love grass</name>
    <dbReference type="NCBI Taxonomy" id="38414"/>
    <lineage>
        <taxon>Eukaryota</taxon>
        <taxon>Viridiplantae</taxon>
        <taxon>Streptophyta</taxon>
        <taxon>Embryophyta</taxon>
        <taxon>Tracheophyta</taxon>
        <taxon>Spermatophyta</taxon>
        <taxon>Magnoliopsida</taxon>
        <taxon>Liliopsida</taxon>
        <taxon>Poales</taxon>
        <taxon>Poaceae</taxon>
        <taxon>PACMAD clade</taxon>
        <taxon>Chloridoideae</taxon>
        <taxon>Eragrostideae</taxon>
        <taxon>Eragrostidinae</taxon>
        <taxon>Eragrostis</taxon>
    </lineage>
</organism>
<accession>A0A5J9W185</accession>
<evidence type="ECO:0000313" key="2">
    <source>
        <dbReference type="EMBL" id="TVU41673.1"/>
    </source>
</evidence>
<name>A0A5J9W185_9POAL</name>
<dbReference type="EMBL" id="RWGY01000007">
    <property type="protein sequence ID" value="TVU41673.1"/>
    <property type="molecule type" value="Genomic_DNA"/>
</dbReference>
<dbReference type="AlphaFoldDB" id="A0A5J9W185"/>
<gene>
    <name evidence="2" type="ORF">EJB05_15213</name>
</gene>
<dbReference type="Proteomes" id="UP000324897">
    <property type="component" value="Chromosome 4"/>
</dbReference>
<comment type="caution">
    <text evidence="2">The sequence shown here is derived from an EMBL/GenBank/DDBJ whole genome shotgun (WGS) entry which is preliminary data.</text>
</comment>
<evidence type="ECO:0000256" key="1">
    <source>
        <dbReference type="SAM" id="MobiDB-lite"/>
    </source>
</evidence>